<dbReference type="Gene3D" id="1.20.1730.10">
    <property type="entry name" value="Sodium/glucose cotransporter"/>
    <property type="match status" value="1"/>
</dbReference>
<dbReference type="GO" id="GO:0015193">
    <property type="term" value="F:L-proline transmembrane transporter activity"/>
    <property type="evidence" value="ECO:0007669"/>
    <property type="project" value="TreeGrafter"/>
</dbReference>
<dbReference type="EMBL" id="CP048020">
    <property type="protein sequence ID" value="QHX43275.1"/>
    <property type="molecule type" value="Genomic_DNA"/>
</dbReference>
<organism evidence="15 16">
    <name type="scientific">Treponema vincentii</name>
    <dbReference type="NCBI Taxonomy" id="69710"/>
    <lineage>
        <taxon>Bacteria</taxon>
        <taxon>Pseudomonadati</taxon>
        <taxon>Spirochaetota</taxon>
        <taxon>Spirochaetia</taxon>
        <taxon>Spirochaetales</taxon>
        <taxon>Treponemataceae</taxon>
        <taxon>Treponema</taxon>
    </lineage>
</organism>
<keyword evidence="10 14" id="KW-0472">Membrane</keyword>
<proteinExistence type="inferred from homology"/>
<comment type="subcellular location">
    <subcellularLocation>
        <location evidence="1">Cell membrane</location>
        <topology evidence="1">Multi-pass membrane protein</topology>
    </subcellularLocation>
</comment>
<feature type="transmembrane region" description="Helical" evidence="14">
    <location>
        <begin position="138"/>
        <end position="162"/>
    </location>
</feature>
<dbReference type="GO" id="GO:0005886">
    <property type="term" value="C:plasma membrane"/>
    <property type="evidence" value="ECO:0007669"/>
    <property type="project" value="UniProtKB-SubCell"/>
</dbReference>
<keyword evidence="4" id="KW-1003">Cell membrane</keyword>
<sequence length="457" mass="48900">MLIATWIITFLIVVGIGIYAGTTIKSSAQWSGGDKSLSAVSLGAIFAAWQIGGMAIVGAAQNGYNLGIAGSWYSIAGSFYFIALAVFAKIIRNNMPGESVPVYLQSRFDTKTAKLYSYAWIVYGFLYIPIQLKTVSSIIQIVLPNINFMAAMIIGVTVAVVYTGFSGMKGASAVGRIVCIGIYILLIIFVVTTLPKFEGFSGLLAKLPQGYDSMKNMPLHRIIAWIFGGCISTAVMQSVLQPLLAAKTPQAARTGSILGYLIAAPICFFTATCGMLAKASGADLGDGTSAFAYAIKTFTSPFFGGIIFAFVTMIIAATMATMMLATGTIITNVYKTDINPNADDKKVLSISKKITFIFAYLTLIPALFIPSRSLTNLFLTLQHVAAAPISFSILVGLTWKKVTKQGAFWSILCGMLVGIAWMLLRLSDKLEAIYPVVIVTYGVGIIVSLLTYKEGGK</sequence>
<feature type="transmembrane region" description="Helical" evidence="14">
    <location>
        <begin position="115"/>
        <end position="132"/>
    </location>
</feature>
<evidence type="ECO:0000313" key="16">
    <source>
        <dbReference type="Proteomes" id="UP000464374"/>
    </source>
</evidence>
<dbReference type="GO" id="GO:0015824">
    <property type="term" value="P:proline transport"/>
    <property type="evidence" value="ECO:0007669"/>
    <property type="project" value="TreeGrafter"/>
</dbReference>
<evidence type="ECO:0000256" key="8">
    <source>
        <dbReference type="ARBA" id="ARBA00023053"/>
    </source>
</evidence>
<evidence type="ECO:0000256" key="6">
    <source>
        <dbReference type="ARBA" id="ARBA00022847"/>
    </source>
</evidence>
<feature type="transmembrane region" description="Helical" evidence="14">
    <location>
        <begin position="306"/>
        <end position="334"/>
    </location>
</feature>
<comment type="catalytic activity">
    <reaction evidence="12">
        <text>L-proline(in) + Na(+)(in) = L-proline(out) + Na(+)(out)</text>
        <dbReference type="Rhea" id="RHEA:28967"/>
        <dbReference type="ChEBI" id="CHEBI:29101"/>
        <dbReference type="ChEBI" id="CHEBI:60039"/>
    </reaction>
</comment>
<evidence type="ECO:0000256" key="1">
    <source>
        <dbReference type="ARBA" id="ARBA00004651"/>
    </source>
</evidence>
<evidence type="ECO:0000256" key="14">
    <source>
        <dbReference type="SAM" id="Phobius"/>
    </source>
</evidence>
<evidence type="ECO:0000256" key="9">
    <source>
        <dbReference type="ARBA" id="ARBA00023065"/>
    </source>
</evidence>
<evidence type="ECO:0000256" key="13">
    <source>
        <dbReference type="RuleBase" id="RU362091"/>
    </source>
</evidence>
<dbReference type="KEGG" id="trz:GWP43_07245"/>
<evidence type="ECO:0000256" key="12">
    <source>
        <dbReference type="ARBA" id="ARBA00033708"/>
    </source>
</evidence>
<feature type="transmembrane region" description="Helical" evidence="14">
    <location>
        <begin position="377"/>
        <end position="399"/>
    </location>
</feature>
<dbReference type="AlphaFoldDB" id="A0A6P1Y168"/>
<evidence type="ECO:0000256" key="10">
    <source>
        <dbReference type="ARBA" id="ARBA00023136"/>
    </source>
</evidence>
<dbReference type="PANTHER" id="PTHR48086">
    <property type="entry name" value="SODIUM/PROLINE SYMPORTER-RELATED"/>
    <property type="match status" value="1"/>
</dbReference>
<evidence type="ECO:0000256" key="2">
    <source>
        <dbReference type="ARBA" id="ARBA00006434"/>
    </source>
</evidence>
<feature type="transmembrane region" description="Helical" evidence="14">
    <location>
        <begin position="6"/>
        <end position="24"/>
    </location>
</feature>
<evidence type="ECO:0000313" key="15">
    <source>
        <dbReference type="EMBL" id="QHX43275.1"/>
    </source>
</evidence>
<dbReference type="RefSeq" id="WP_162663603.1">
    <property type="nucleotide sequence ID" value="NZ_CP048020.1"/>
</dbReference>
<keyword evidence="6" id="KW-0769">Symport</keyword>
<accession>A0A6P1Y168</accession>
<keyword evidence="7 14" id="KW-1133">Transmembrane helix</keyword>
<feature type="transmembrane region" description="Helical" evidence="14">
    <location>
        <begin position="432"/>
        <end position="452"/>
    </location>
</feature>
<keyword evidence="9" id="KW-0406">Ion transport</keyword>
<dbReference type="Proteomes" id="UP000464374">
    <property type="component" value="Chromosome"/>
</dbReference>
<keyword evidence="8" id="KW-0915">Sodium</keyword>
<dbReference type="PANTHER" id="PTHR48086:SF3">
    <property type="entry name" value="SODIUM_PROLINE SYMPORTER"/>
    <property type="match status" value="1"/>
</dbReference>
<evidence type="ECO:0000256" key="7">
    <source>
        <dbReference type="ARBA" id="ARBA00022989"/>
    </source>
</evidence>
<comment type="similarity">
    <text evidence="2 13">Belongs to the sodium:solute symporter (SSF) (TC 2.A.21) family.</text>
</comment>
<feature type="transmembrane region" description="Helical" evidence="14">
    <location>
        <begin position="72"/>
        <end position="91"/>
    </location>
</feature>
<reference evidence="15 16" key="1">
    <citation type="submission" date="2020-01" db="EMBL/GenBank/DDBJ databases">
        <title>Complete genome sequence of a human oral phylogroup 1 Treponema sp. strain ATCC 700766, originally isolated from periodontitis dental plaque.</title>
        <authorList>
            <person name="Chan Y."/>
            <person name="Huo Y.-B."/>
            <person name="Yu X.-L."/>
            <person name="Zeng H."/>
            <person name="Leung W.-K."/>
            <person name="Watt R.M."/>
        </authorList>
    </citation>
    <scope>NUCLEOTIDE SEQUENCE [LARGE SCALE GENOMIC DNA]</scope>
    <source>
        <strain evidence="15 16">OMZ 804</strain>
    </source>
</reference>
<keyword evidence="3" id="KW-0813">Transport</keyword>
<dbReference type="CDD" id="cd10322">
    <property type="entry name" value="SLC5sbd"/>
    <property type="match status" value="1"/>
</dbReference>
<dbReference type="InterPro" id="IPR050277">
    <property type="entry name" value="Sodium:Solute_Symporter"/>
</dbReference>
<protein>
    <submittedName>
        <fullName evidence="15">Sodium:solute symporter family protein</fullName>
    </submittedName>
</protein>
<feature type="transmembrane region" description="Helical" evidence="14">
    <location>
        <begin position="174"/>
        <end position="194"/>
    </location>
</feature>
<dbReference type="InterPro" id="IPR001734">
    <property type="entry name" value="Na/solute_symporter"/>
</dbReference>
<feature type="transmembrane region" description="Helical" evidence="14">
    <location>
        <begin position="257"/>
        <end position="277"/>
    </location>
</feature>
<keyword evidence="5 14" id="KW-0812">Transmembrane</keyword>
<keyword evidence="11" id="KW-0739">Sodium transport</keyword>
<evidence type="ECO:0000256" key="5">
    <source>
        <dbReference type="ARBA" id="ARBA00022692"/>
    </source>
</evidence>
<feature type="transmembrane region" description="Helical" evidence="14">
    <location>
        <begin position="406"/>
        <end position="426"/>
    </location>
</feature>
<evidence type="ECO:0000256" key="3">
    <source>
        <dbReference type="ARBA" id="ARBA00022448"/>
    </source>
</evidence>
<dbReference type="PROSITE" id="PS50283">
    <property type="entry name" value="NA_SOLUT_SYMP_3"/>
    <property type="match status" value="1"/>
</dbReference>
<dbReference type="InterPro" id="IPR038377">
    <property type="entry name" value="Na/Glc_symporter_sf"/>
</dbReference>
<name>A0A6P1Y168_9SPIR</name>
<feature type="transmembrane region" description="Helical" evidence="14">
    <location>
        <begin position="222"/>
        <end position="245"/>
    </location>
</feature>
<dbReference type="Pfam" id="PF00474">
    <property type="entry name" value="SSF"/>
    <property type="match status" value="1"/>
</dbReference>
<feature type="transmembrane region" description="Helical" evidence="14">
    <location>
        <begin position="36"/>
        <end position="60"/>
    </location>
</feature>
<feature type="transmembrane region" description="Helical" evidence="14">
    <location>
        <begin position="354"/>
        <end position="371"/>
    </location>
</feature>
<dbReference type="GO" id="GO:0005298">
    <property type="term" value="F:proline:sodium symporter activity"/>
    <property type="evidence" value="ECO:0007669"/>
    <property type="project" value="TreeGrafter"/>
</dbReference>
<evidence type="ECO:0000256" key="11">
    <source>
        <dbReference type="ARBA" id="ARBA00023201"/>
    </source>
</evidence>
<gene>
    <name evidence="15" type="ORF">GWP43_07245</name>
</gene>
<evidence type="ECO:0000256" key="4">
    <source>
        <dbReference type="ARBA" id="ARBA00022475"/>
    </source>
</evidence>